<organism evidence="2 3">
    <name type="scientific">[Mycobacterium] burgundiense</name>
    <dbReference type="NCBI Taxonomy" id="3064286"/>
    <lineage>
        <taxon>Bacteria</taxon>
        <taxon>Bacillati</taxon>
        <taxon>Actinomycetota</taxon>
        <taxon>Actinomycetes</taxon>
        <taxon>Mycobacteriales</taxon>
        <taxon>Mycobacteriaceae</taxon>
        <taxon>Mycolicibacterium</taxon>
    </lineage>
</organism>
<dbReference type="Proteomes" id="UP001190465">
    <property type="component" value="Chromosome"/>
</dbReference>
<evidence type="ECO:0000259" key="1">
    <source>
        <dbReference type="Pfam" id="PF13577"/>
    </source>
</evidence>
<gene>
    <name evidence="2" type="ORF">MU0053_003361</name>
</gene>
<reference evidence="2 3" key="1">
    <citation type="submission" date="2023-08" db="EMBL/GenBank/DDBJ databases">
        <authorList>
            <person name="Folkvardsen B D."/>
            <person name="Norman A."/>
        </authorList>
    </citation>
    <scope>NUCLEOTIDE SEQUENCE [LARGE SCALE GENOMIC DNA]</scope>
    <source>
        <strain evidence="2 3">Mu0053</strain>
    </source>
</reference>
<accession>A0ABM9LYP7</accession>
<dbReference type="SUPFAM" id="SSF54427">
    <property type="entry name" value="NTF2-like"/>
    <property type="match status" value="1"/>
</dbReference>
<protein>
    <submittedName>
        <fullName evidence="2">Nuclear transport factor 2 family protein</fullName>
    </submittedName>
</protein>
<dbReference type="InterPro" id="IPR037401">
    <property type="entry name" value="SnoaL-like"/>
</dbReference>
<dbReference type="Pfam" id="PF13577">
    <property type="entry name" value="SnoaL_4"/>
    <property type="match status" value="1"/>
</dbReference>
<keyword evidence="3" id="KW-1185">Reference proteome</keyword>
<sequence>MPADDTYDTVLARLQRLEDEHDIAKLIASYGPSVDAGDADRTAQLWAGDGTYDVENWQMRGRTAVHDMVSSNAHQKLVAGGCSHFLGPAVVTVTGDAAVAVCESLVVVRESDDAERAAGYRVWRAAANHFVLQRIDGRWQITARTSRLLNGDPHAHTLLTAGLAGAAAPHEQREE</sequence>
<evidence type="ECO:0000313" key="2">
    <source>
        <dbReference type="EMBL" id="CAJ1506993.1"/>
    </source>
</evidence>
<dbReference type="EMBL" id="OY726397">
    <property type="protein sequence ID" value="CAJ1506993.1"/>
    <property type="molecule type" value="Genomic_DNA"/>
</dbReference>
<feature type="domain" description="SnoaL-like" evidence="1">
    <location>
        <begin position="15"/>
        <end position="145"/>
    </location>
</feature>
<dbReference type="InterPro" id="IPR032710">
    <property type="entry name" value="NTF2-like_dom_sf"/>
</dbReference>
<proteinExistence type="predicted"/>
<dbReference type="RefSeq" id="WP_308478752.1">
    <property type="nucleotide sequence ID" value="NZ_OY726397.1"/>
</dbReference>
<dbReference type="Gene3D" id="3.10.450.50">
    <property type="match status" value="1"/>
</dbReference>
<name>A0ABM9LYP7_9MYCO</name>
<evidence type="ECO:0000313" key="3">
    <source>
        <dbReference type="Proteomes" id="UP001190465"/>
    </source>
</evidence>
<dbReference type="CDD" id="cd00531">
    <property type="entry name" value="NTF2_like"/>
    <property type="match status" value="1"/>
</dbReference>